<name>I7M047_TETTS</name>
<dbReference type="SUPFAM" id="SSF55159">
    <property type="entry name" value="eIF1-like"/>
    <property type="match status" value="1"/>
</dbReference>
<dbReference type="OrthoDB" id="277199at2759"/>
<dbReference type="OMA" id="EVFEIDM"/>
<gene>
    <name evidence="4" type="ORF">TTHERM_00442240</name>
</gene>
<evidence type="ECO:0000259" key="3">
    <source>
        <dbReference type="PROSITE" id="PS50296"/>
    </source>
</evidence>
<dbReference type="InterPro" id="IPR046447">
    <property type="entry name" value="DENR_C"/>
</dbReference>
<dbReference type="GO" id="GO:0002188">
    <property type="term" value="P:translation reinitiation"/>
    <property type="evidence" value="ECO:0007669"/>
    <property type="project" value="TreeGrafter"/>
</dbReference>
<dbReference type="FunCoup" id="I7M047">
    <property type="interactions" value="615"/>
</dbReference>
<dbReference type="EMBL" id="GG662665">
    <property type="protein sequence ID" value="EAR85474.3"/>
    <property type="molecule type" value="Genomic_DNA"/>
</dbReference>
<dbReference type="InterPro" id="IPR048517">
    <property type="entry name" value="DENR_N"/>
</dbReference>
<dbReference type="PANTHER" id="PTHR12789">
    <property type="entry name" value="DENSITY-REGULATED PROTEIN HOMOLOG"/>
    <property type="match status" value="1"/>
</dbReference>
<dbReference type="STRING" id="312017.I7M047"/>
<keyword evidence="4" id="KW-0396">Initiation factor</keyword>
<dbReference type="Pfam" id="PF21023">
    <property type="entry name" value="DENR_N"/>
    <property type="match status" value="1"/>
</dbReference>
<feature type="domain" description="SUI1" evidence="3">
    <location>
        <begin position="149"/>
        <end position="215"/>
    </location>
</feature>
<dbReference type="GeneID" id="7830653"/>
<evidence type="ECO:0000313" key="4">
    <source>
        <dbReference type="EMBL" id="EAR85474.3"/>
    </source>
</evidence>
<dbReference type="InParanoid" id="I7M047"/>
<dbReference type="GO" id="GO:0001731">
    <property type="term" value="P:formation of translation preinitiation complex"/>
    <property type="evidence" value="ECO:0007669"/>
    <property type="project" value="TreeGrafter"/>
</dbReference>
<protein>
    <submittedName>
        <fullName evidence="4">Translation initiation factor SUI1</fullName>
    </submittedName>
</protein>
<dbReference type="PANTHER" id="PTHR12789:SF0">
    <property type="entry name" value="DENSITY-REGULATED PROTEIN"/>
    <property type="match status" value="1"/>
</dbReference>
<dbReference type="KEGG" id="tet:TTHERM_00442240"/>
<keyword evidence="5" id="KW-1185">Reference proteome</keyword>
<sequence length="234" mass="27051">MAEDKEVIVPAGEEGEEQEREIVKIPKKVVQYCQICSLPPEYCMYQSNTKARKCQEWLKINNPALFVKFYVEPEQKAKEQEKQQQEGAPKEGEQPKEEKKEIEKPQAEEQKEQVELKDLTPEQLEKLEIQKQKQNAKLMMQLSGGDNKITILTTRRKFKKFVTVVTGLSKYGVSLKEAAKRFRHKFACGAKEEGEEVEIQGEVDDVIADFICKEWKHINSNVFVYKKEGVPGKK</sequence>
<comment type="similarity">
    <text evidence="1">Belongs to the DENR family.</text>
</comment>
<dbReference type="GO" id="GO:0003743">
    <property type="term" value="F:translation initiation factor activity"/>
    <property type="evidence" value="ECO:0007669"/>
    <property type="project" value="UniProtKB-KW"/>
</dbReference>
<organism evidence="4 5">
    <name type="scientific">Tetrahymena thermophila (strain SB210)</name>
    <dbReference type="NCBI Taxonomy" id="312017"/>
    <lineage>
        <taxon>Eukaryota</taxon>
        <taxon>Sar</taxon>
        <taxon>Alveolata</taxon>
        <taxon>Ciliophora</taxon>
        <taxon>Intramacronucleata</taxon>
        <taxon>Oligohymenophorea</taxon>
        <taxon>Hymenostomatida</taxon>
        <taxon>Tetrahymenina</taxon>
        <taxon>Tetrahymenidae</taxon>
        <taxon>Tetrahymena</taxon>
    </lineage>
</organism>
<feature type="region of interest" description="Disordered" evidence="2">
    <location>
        <begin position="77"/>
        <end position="115"/>
    </location>
</feature>
<dbReference type="AlphaFoldDB" id="I7M047"/>
<dbReference type="Proteomes" id="UP000009168">
    <property type="component" value="Unassembled WGS sequence"/>
</dbReference>
<dbReference type="GO" id="GO:0003729">
    <property type="term" value="F:mRNA binding"/>
    <property type="evidence" value="ECO:0007669"/>
    <property type="project" value="TreeGrafter"/>
</dbReference>
<evidence type="ECO:0000256" key="2">
    <source>
        <dbReference type="SAM" id="MobiDB-lite"/>
    </source>
</evidence>
<dbReference type="InterPro" id="IPR036877">
    <property type="entry name" value="SUI1_dom_sf"/>
</dbReference>
<dbReference type="Pfam" id="PF01253">
    <property type="entry name" value="SUI1"/>
    <property type="match status" value="1"/>
</dbReference>
<dbReference type="eggNOG" id="KOG3239">
    <property type="taxonomic scope" value="Eukaryota"/>
</dbReference>
<dbReference type="Gene3D" id="3.30.780.10">
    <property type="entry name" value="SUI1-like domain"/>
    <property type="match status" value="1"/>
</dbReference>
<keyword evidence="4" id="KW-0648">Protein biosynthesis</keyword>
<proteinExistence type="inferred from homology"/>
<dbReference type="InterPro" id="IPR001950">
    <property type="entry name" value="SUI1"/>
</dbReference>
<dbReference type="RefSeq" id="XP_001033137.3">
    <property type="nucleotide sequence ID" value="XM_001033137.3"/>
</dbReference>
<dbReference type="HOGENOM" id="CLU_073511_0_1_1"/>
<accession>I7M047</accession>
<dbReference type="InterPro" id="IPR050318">
    <property type="entry name" value="DENR/SUI1_TIF"/>
</dbReference>
<dbReference type="CDD" id="cd11607">
    <property type="entry name" value="DENR_C"/>
    <property type="match status" value="1"/>
</dbReference>
<dbReference type="PROSITE" id="PS50296">
    <property type="entry name" value="SUI1"/>
    <property type="match status" value="1"/>
</dbReference>
<evidence type="ECO:0000313" key="5">
    <source>
        <dbReference type="Proteomes" id="UP000009168"/>
    </source>
</evidence>
<reference evidence="5" key="1">
    <citation type="journal article" date="2006" name="PLoS Biol.">
        <title>Macronuclear genome sequence of the ciliate Tetrahymena thermophila, a model eukaryote.</title>
        <authorList>
            <person name="Eisen J.A."/>
            <person name="Coyne R.S."/>
            <person name="Wu M."/>
            <person name="Wu D."/>
            <person name="Thiagarajan M."/>
            <person name="Wortman J.R."/>
            <person name="Badger J.H."/>
            <person name="Ren Q."/>
            <person name="Amedeo P."/>
            <person name="Jones K.M."/>
            <person name="Tallon L.J."/>
            <person name="Delcher A.L."/>
            <person name="Salzberg S.L."/>
            <person name="Silva J.C."/>
            <person name="Haas B.J."/>
            <person name="Majoros W.H."/>
            <person name="Farzad M."/>
            <person name="Carlton J.M."/>
            <person name="Smith R.K. Jr."/>
            <person name="Garg J."/>
            <person name="Pearlman R.E."/>
            <person name="Karrer K.M."/>
            <person name="Sun L."/>
            <person name="Manning G."/>
            <person name="Elde N.C."/>
            <person name="Turkewitz A.P."/>
            <person name="Asai D.J."/>
            <person name="Wilkes D.E."/>
            <person name="Wang Y."/>
            <person name="Cai H."/>
            <person name="Collins K."/>
            <person name="Stewart B.A."/>
            <person name="Lee S.R."/>
            <person name="Wilamowska K."/>
            <person name="Weinberg Z."/>
            <person name="Ruzzo W.L."/>
            <person name="Wloga D."/>
            <person name="Gaertig J."/>
            <person name="Frankel J."/>
            <person name="Tsao C.-C."/>
            <person name="Gorovsky M.A."/>
            <person name="Keeling P.J."/>
            <person name="Waller R.F."/>
            <person name="Patron N.J."/>
            <person name="Cherry J.M."/>
            <person name="Stover N.A."/>
            <person name="Krieger C.J."/>
            <person name="del Toro C."/>
            <person name="Ryder H.F."/>
            <person name="Williamson S.C."/>
            <person name="Barbeau R.A."/>
            <person name="Hamilton E.P."/>
            <person name="Orias E."/>
        </authorList>
    </citation>
    <scope>NUCLEOTIDE SEQUENCE [LARGE SCALE GENOMIC DNA]</scope>
    <source>
        <strain evidence="5">SB210</strain>
    </source>
</reference>
<evidence type="ECO:0000256" key="1">
    <source>
        <dbReference type="ARBA" id="ARBA00007514"/>
    </source>
</evidence>